<dbReference type="OrthoDB" id="672793at2759"/>
<keyword evidence="3" id="KW-1185">Reference proteome</keyword>
<sequence>MKDDVDDKGPCFSSGNGKTDKEPNGSCTVKSMDNFADYNSFDDGNEFVSSTVFRCSSTSNNGNCQSQRGRQRCRKEISAIGI</sequence>
<organism evidence="2 3">
    <name type="scientific">Vanilla planifolia</name>
    <name type="common">Vanilla</name>
    <dbReference type="NCBI Taxonomy" id="51239"/>
    <lineage>
        <taxon>Eukaryota</taxon>
        <taxon>Viridiplantae</taxon>
        <taxon>Streptophyta</taxon>
        <taxon>Embryophyta</taxon>
        <taxon>Tracheophyta</taxon>
        <taxon>Spermatophyta</taxon>
        <taxon>Magnoliopsida</taxon>
        <taxon>Liliopsida</taxon>
        <taxon>Asparagales</taxon>
        <taxon>Orchidaceae</taxon>
        <taxon>Vanilloideae</taxon>
        <taxon>Vanilleae</taxon>
        <taxon>Vanilla</taxon>
    </lineage>
</organism>
<protein>
    <submittedName>
        <fullName evidence="2">Uncharacterized protein</fullName>
    </submittedName>
</protein>
<evidence type="ECO:0000313" key="2">
    <source>
        <dbReference type="EMBL" id="KAG0499067.1"/>
    </source>
</evidence>
<evidence type="ECO:0000313" key="3">
    <source>
        <dbReference type="Proteomes" id="UP000636800"/>
    </source>
</evidence>
<dbReference type="Proteomes" id="UP000636800">
    <property type="component" value="Chromosome 1"/>
</dbReference>
<dbReference type="AlphaFoldDB" id="A0A835S8Z5"/>
<gene>
    <name evidence="2" type="ORF">HPP92_003758</name>
</gene>
<proteinExistence type="predicted"/>
<evidence type="ECO:0000256" key="1">
    <source>
        <dbReference type="SAM" id="MobiDB-lite"/>
    </source>
</evidence>
<dbReference type="EMBL" id="JADCNL010000001">
    <property type="protein sequence ID" value="KAG0499067.1"/>
    <property type="molecule type" value="Genomic_DNA"/>
</dbReference>
<feature type="region of interest" description="Disordered" evidence="1">
    <location>
        <begin position="1"/>
        <end position="25"/>
    </location>
</feature>
<comment type="caution">
    <text evidence="2">The sequence shown here is derived from an EMBL/GenBank/DDBJ whole genome shotgun (WGS) entry which is preliminary data.</text>
</comment>
<name>A0A835S8Z5_VANPL</name>
<reference evidence="2 3" key="1">
    <citation type="journal article" date="2020" name="Nat. Food">
        <title>A phased Vanilla planifolia genome enables genetic improvement of flavour and production.</title>
        <authorList>
            <person name="Hasing T."/>
            <person name="Tang H."/>
            <person name="Brym M."/>
            <person name="Khazi F."/>
            <person name="Huang T."/>
            <person name="Chambers A.H."/>
        </authorList>
    </citation>
    <scope>NUCLEOTIDE SEQUENCE [LARGE SCALE GENOMIC DNA]</scope>
    <source>
        <tissue evidence="2">Leaf</tissue>
    </source>
</reference>
<accession>A0A835S8Z5</accession>